<name>A0A9N9YZ62_9HYPO</name>
<dbReference type="AlphaFoldDB" id="A0A9N9YZ62"/>
<feature type="region of interest" description="Disordered" evidence="1">
    <location>
        <begin position="82"/>
        <end position="173"/>
    </location>
</feature>
<evidence type="ECO:0000256" key="1">
    <source>
        <dbReference type="SAM" id="MobiDB-lite"/>
    </source>
</evidence>
<sequence length="264" mass="29437">MNFLRRSREIGRQGKHGKDGYASRYADRPTNRRRYSYSSTEEDCPPGAPHSSTFGTIISPSDKRGYAAASSKNCPCTCCPHSSRPSASAIASTRRQRCGSGRPRHGEDPKDDRPPESSSYGPGPTYRGLAGGRCEPANTHEVPSGRHRLINDIRGGGPAASGGGKRRSRAEQGSWTLNVVDRTDRSRCKHQDEYRGRLIPLSLSRDANAAEIMDRLAHDGRRNKVVVHWKDGARENFDEYVPVRDAREYASHLEVKRRKSVHWI</sequence>
<feature type="compositionally biased region" description="Polar residues" evidence="1">
    <location>
        <begin position="83"/>
        <end position="93"/>
    </location>
</feature>
<keyword evidence="3" id="KW-1185">Reference proteome</keyword>
<evidence type="ECO:0000313" key="3">
    <source>
        <dbReference type="Proteomes" id="UP000775872"/>
    </source>
</evidence>
<dbReference type="EMBL" id="CABFOC020000011">
    <property type="protein sequence ID" value="CAH0045552.1"/>
    <property type="molecule type" value="Genomic_DNA"/>
</dbReference>
<comment type="caution">
    <text evidence="2">The sequence shown here is derived from an EMBL/GenBank/DDBJ whole genome shotgun (WGS) entry which is preliminary data.</text>
</comment>
<reference evidence="2 3" key="2">
    <citation type="submission" date="2021-10" db="EMBL/GenBank/DDBJ databases">
        <authorList>
            <person name="Piombo E."/>
        </authorList>
    </citation>
    <scope>NUCLEOTIDE SEQUENCE [LARGE SCALE GENOMIC DNA]</scope>
</reference>
<dbReference type="Proteomes" id="UP000775872">
    <property type="component" value="Unassembled WGS sequence"/>
</dbReference>
<evidence type="ECO:0000313" key="2">
    <source>
        <dbReference type="EMBL" id="CAH0045552.1"/>
    </source>
</evidence>
<protein>
    <submittedName>
        <fullName evidence="2">Uncharacterized protein</fullName>
    </submittedName>
</protein>
<accession>A0A9N9YZ62</accession>
<organism evidence="2 3">
    <name type="scientific">Clonostachys solani</name>
    <dbReference type="NCBI Taxonomy" id="160281"/>
    <lineage>
        <taxon>Eukaryota</taxon>
        <taxon>Fungi</taxon>
        <taxon>Dikarya</taxon>
        <taxon>Ascomycota</taxon>
        <taxon>Pezizomycotina</taxon>
        <taxon>Sordariomycetes</taxon>
        <taxon>Hypocreomycetidae</taxon>
        <taxon>Hypocreales</taxon>
        <taxon>Bionectriaceae</taxon>
        <taxon>Clonostachys</taxon>
    </lineage>
</organism>
<feature type="compositionally biased region" description="Basic and acidic residues" evidence="1">
    <location>
        <begin position="1"/>
        <end position="30"/>
    </location>
</feature>
<dbReference type="OrthoDB" id="5138171at2759"/>
<feature type="compositionally biased region" description="Gly residues" evidence="1">
    <location>
        <begin position="154"/>
        <end position="163"/>
    </location>
</feature>
<gene>
    <name evidence="2" type="ORF">CSOL1703_00011304</name>
</gene>
<feature type="compositionally biased region" description="Polar residues" evidence="1">
    <location>
        <begin position="50"/>
        <end position="59"/>
    </location>
</feature>
<feature type="compositionally biased region" description="Basic and acidic residues" evidence="1">
    <location>
        <begin position="104"/>
        <end position="115"/>
    </location>
</feature>
<reference evidence="3" key="1">
    <citation type="submission" date="2019-06" db="EMBL/GenBank/DDBJ databases">
        <authorList>
            <person name="Broberg M."/>
        </authorList>
    </citation>
    <scope>NUCLEOTIDE SEQUENCE [LARGE SCALE GENOMIC DNA]</scope>
</reference>
<feature type="region of interest" description="Disordered" evidence="1">
    <location>
        <begin position="1"/>
        <end position="65"/>
    </location>
</feature>
<proteinExistence type="predicted"/>